<comment type="caution">
    <text evidence="1">The sequence shown here is derived from an EMBL/GenBank/DDBJ whole genome shotgun (WGS) entry which is preliminary data.</text>
</comment>
<sequence length="170" mass="18629">MDIVTEFTIADARRAMDAQLAPDALRSILSERQGRGLAVFIGSRAYVGRPACVAETEHQRIALALWAEGFTDMLCERLDLTQPLGLGTAVLVGVERDGTVRVTTWSRRQADCAGMKGWADRAVFPGLSRLPFTTHFGWNNGGVPIPLTEAERRTLTYLPPAYQAAWLKAA</sequence>
<name>A0A512IS80_9HYPH</name>
<keyword evidence="2" id="KW-1185">Reference proteome</keyword>
<dbReference type="RefSeq" id="WP_147079918.1">
    <property type="nucleotide sequence ID" value="NZ_BJZT01000032.1"/>
</dbReference>
<protein>
    <submittedName>
        <fullName evidence="1">Uncharacterized protein</fullName>
    </submittedName>
</protein>
<gene>
    <name evidence="1" type="ORF">MHA02_29300</name>
</gene>
<organism evidence="1 2">
    <name type="scientific">Methylobacterium haplocladii</name>
    <dbReference type="NCBI Taxonomy" id="1176176"/>
    <lineage>
        <taxon>Bacteria</taxon>
        <taxon>Pseudomonadati</taxon>
        <taxon>Pseudomonadota</taxon>
        <taxon>Alphaproteobacteria</taxon>
        <taxon>Hyphomicrobiales</taxon>
        <taxon>Methylobacteriaceae</taxon>
        <taxon>Methylobacterium</taxon>
    </lineage>
</organism>
<accession>A0A512IS80</accession>
<evidence type="ECO:0000313" key="2">
    <source>
        <dbReference type="Proteomes" id="UP000321258"/>
    </source>
</evidence>
<dbReference type="EMBL" id="BJZT01000032">
    <property type="protein sequence ID" value="GEP00543.1"/>
    <property type="molecule type" value="Genomic_DNA"/>
</dbReference>
<evidence type="ECO:0000313" key="1">
    <source>
        <dbReference type="EMBL" id="GEP00543.1"/>
    </source>
</evidence>
<dbReference type="AlphaFoldDB" id="A0A512IS80"/>
<reference evidence="1 2" key="1">
    <citation type="submission" date="2019-07" db="EMBL/GenBank/DDBJ databases">
        <title>Whole genome shotgun sequence of Methylobacterium haplocladii NBRC 107714.</title>
        <authorList>
            <person name="Hosoyama A."/>
            <person name="Uohara A."/>
            <person name="Ohji S."/>
            <person name="Ichikawa N."/>
        </authorList>
    </citation>
    <scope>NUCLEOTIDE SEQUENCE [LARGE SCALE GENOMIC DNA]</scope>
    <source>
        <strain evidence="1 2">NBRC 107714</strain>
    </source>
</reference>
<proteinExistence type="predicted"/>
<dbReference type="Proteomes" id="UP000321258">
    <property type="component" value="Unassembled WGS sequence"/>
</dbReference>